<dbReference type="InterPro" id="IPR041898">
    <property type="entry name" value="MAGE_WH1"/>
</dbReference>
<dbReference type="InterPro" id="IPR037445">
    <property type="entry name" value="MAGE"/>
</dbReference>
<dbReference type="EMBL" id="CAAGRJ010035896">
    <property type="protein sequence ID" value="VFV44554.1"/>
    <property type="molecule type" value="Genomic_DNA"/>
</dbReference>
<gene>
    <name evidence="2" type="ORF">LYPA_23C019480</name>
</gene>
<dbReference type="GO" id="GO:0005634">
    <property type="term" value="C:nucleus"/>
    <property type="evidence" value="ECO:0007669"/>
    <property type="project" value="TreeGrafter"/>
</dbReference>
<proteinExistence type="predicted"/>
<dbReference type="GO" id="GO:0000122">
    <property type="term" value="P:negative regulation of transcription by RNA polymerase II"/>
    <property type="evidence" value="ECO:0007669"/>
    <property type="project" value="TreeGrafter"/>
</dbReference>
<accession>A0A485PJL2</accession>
<dbReference type="PROSITE" id="PS50838">
    <property type="entry name" value="MAGE"/>
    <property type="match status" value="1"/>
</dbReference>
<organism evidence="2 3">
    <name type="scientific">Lynx pardinus</name>
    <name type="common">Iberian lynx</name>
    <name type="synonym">Felis pardina</name>
    <dbReference type="NCBI Taxonomy" id="191816"/>
    <lineage>
        <taxon>Eukaryota</taxon>
        <taxon>Metazoa</taxon>
        <taxon>Chordata</taxon>
        <taxon>Craniata</taxon>
        <taxon>Vertebrata</taxon>
        <taxon>Euteleostomi</taxon>
        <taxon>Mammalia</taxon>
        <taxon>Eutheria</taxon>
        <taxon>Laurasiatheria</taxon>
        <taxon>Carnivora</taxon>
        <taxon>Feliformia</taxon>
        <taxon>Felidae</taxon>
        <taxon>Felinae</taxon>
        <taxon>Lynx</taxon>
    </lineage>
</organism>
<dbReference type="InterPro" id="IPR002190">
    <property type="entry name" value="MHD_dom"/>
</dbReference>
<evidence type="ECO:0000259" key="1">
    <source>
        <dbReference type="PROSITE" id="PS50838"/>
    </source>
</evidence>
<dbReference type="PANTHER" id="PTHR11736">
    <property type="entry name" value="MELANOMA-ASSOCIATED ANTIGEN MAGE ANTIGEN"/>
    <property type="match status" value="1"/>
</dbReference>
<reference evidence="2 3" key="1">
    <citation type="submission" date="2019-01" db="EMBL/GenBank/DDBJ databases">
        <authorList>
            <person name="Alioto T."/>
            <person name="Alioto T."/>
        </authorList>
    </citation>
    <scope>NUCLEOTIDE SEQUENCE [LARGE SCALE GENOMIC DNA]</scope>
</reference>
<evidence type="ECO:0000313" key="2">
    <source>
        <dbReference type="EMBL" id="VFV44554.1"/>
    </source>
</evidence>
<protein>
    <submittedName>
        <fullName evidence="2">Melanoma-associated antigen</fullName>
    </submittedName>
</protein>
<dbReference type="PANTHER" id="PTHR11736:SF14">
    <property type="entry name" value="NSE3 HOMOLOG, SMC5-SMC6 COMPLEX COMPONENT"/>
    <property type="match status" value="1"/>
</dbReference>
<sequence>MNEPIRKADMQKNVIKKYKGHFPEILRRASECTELVSGIDVKEVNPTSHCYALVNKLDLT</sequence>
<dbReference type="Proteomes" id="UP000386466">
    <property type="component" value="Unassembled WGS sequence"/>
</dbReference>
<keyword evidence="3" id="KW-1185">Reference proteome</keyword>
<feature type="domain" description="MAGE" evidence="1">
    <location>
        <begin position="1"/>
        <end position="60"/>
    </location>
</feature>
<evidence type="ECO:0000313" key="3">
    <source>
        <dbReference type="Proteomes" id="UP000386466"/>
    </source>
</evidence>
<name>A0A485PJL2_LYNPA</name>
<dbReference type="AlphaFoldDB" id="A0A485PJL2"/>
<dbReference type="Gene3D" id="1.10.10.1200">
    <property type="entry name" value="MAGE homology domain, winged helix WH1 motif"/>
    <property type="match status" value="1"/>
</dbReference>